<keyword evidence="10" id="KW-1185">Reference proteome</keyword>
<evidence type="ECO:0000256" key="7">
    <source>
        <dbReference type="ARBA" id="ARBA00035331"/>
    </source>
</evidence>
<comment type="subunit">
    <text evidence="2">Component of the large ribosomal subunit.</text>
</comment>
<dbReference type="SUPFAM" id="SSF81383">
    <property type="entry name" value="F-box domain"/>
    <property type="match status" value="1"/>
</dbReference>
<evidence type="ECO:0000259" key="8">
    <source>
        <dbReference type="PROSITE" id="PS50181"/>
    </source>
</evidence>
<dbReference type="PANTHER" id="PTHR34098:SF1">
    <property type="entry name" value="F-BOX ONLY PROTEIN 47"/>
    <property type="match status" value="1"/>
</dbReference>
<dbReference type="Pfam" id="PF01158">
    <property type="entry name" value="Ribosomal_L36e"/>
    <property type="match status" value="1"/>
</dbReference>
<dbReference type="InterPro" id="IPR036047">
    <property type="entry name" value="F-box-like_dom_sf"/>
</dbReference>
<reference evidence="9" key="1">
    <citation type="submission" date="2019-10" db="EMBL/GenBank/DDBJ databases">
        <title>The sequence and de novo assembly of the wild yak genome.</title>
        <authorList>
            <person name="Liu Y."/>
        </authorList>
    </citation>
    <scope>NUCLEOTIDE SEQUENCE [LARGE SCALE GENOMIC DNA]</scope>
    <source>
        <strain evidence="9">WY2019</strain>
    </source>
</reference>
<dbReference type="InterPro" id="IPR056622">
    <property type="entry name" value="ARM_FBXO47"/>
</dbReference>
<dbReference type="AlphaFoldDB" id="A0A6B0RWJ5"/>
<feature type="domain" description="F-box" evidence="8">
    <location>
        <begin position="144"/>
        <end position="194"/>
    </location>
</feature>
<evidence type="ECO:0000256" key="1">
    <source>
        <dbReference type="ARBA" id="ARBA00006509"/>
    </source>
</evidence>
<protein>
    <recommendedName>
        <fullName evidence="6">Large ribosomal subunit protein eL36</fullName>
    </recommendedName>
    <alternativeName>
        <fullName evidence="7">60S ribosomal protein L36</fullName>
    </alternativeName>
</protein>
<dbReference type="InterPro" id="IPR001810">
    <property type="entry name" value="F-box_dom"/>
</dbReference>
<dbReference type="GO" id="GO:0005840">
    <property type="term" value="C:ribosome"/>
    <property type="evidence" value="ECO:0007669"/>
    <property type="project" value="UniProtKB-KW"/>
</dbReference>
<comment type="caution">
    <text evidence="9">The sequence shown here is derived from an EMBL/GenBank/DDBJ whole genome shotgun (WGS) entry which is preliminary data.</text>
</comment>
<evidence type="ECO:0000313" key="10">
    <source>
        <dbReference type="Proteomes" id="UP000322234"/>
    </source>
</evidence>
<dbReference type="InterPro" id="IPR038097">
    <property type="entry name" value="Ribosomal_eL36_sf"/>
</dbReference>
<evidence type="ECO:0000256" key="6">
    <source>
        <dbReference type="ARBA" id="ARBA00035226"/>
    </source>
</evidence>
<keyword evidence="4" id="KW-0687">Ribonucleoprotein</keyword>
<dbReference type="Gene3D" id="1.10.10.1760">
    <property type="entry name" value="60S ribosomal protein L36"/>
    <property type="match status" value="1"/>
</dbReference>
<dbReference type="Pfam" id="PF24467">
    <property type="entry name" value="ARM_FBXO47"/>
    <property type="match status" value="1"/>
</dbReference>
<evidence type="ECO:0000313" key="9">
    <source>
        <dbReference type="EMBL" id="MXQ93147.1"/>
    </source>
</evidence>
<comment type="function">
    <text evidence="5">Component of the large ribosomal subunit. The ribosome is a large ribonucleoprotein complex responsible for the synthesis of proteins in the cell.</text>
</comment>
<dbReference type="PROSITE" id="PS50181">
    <property type="entry name" value="FBOX"/>
    <property type="match status" value="1"/>
</dbReference>
<dbReference type="GO" id="GO:0003735">
    <property type="term" value="F:structural constituent of ribosome"/>
    <property type="evidence" value="ECO:0007669"/>
    <property type="project" value="InterPro"/>
</dbReference>
<organism evidence="9 10">
    <name type="scientific">Bos mutus</name>
    <name type="common">wild yak</name>
    <dbReference type="NCBI Taxonomy" id="72004"/>
    <lineage>
        <taxon>Eukaryota</taxon>
        <taxon>Metazoa</taxon>
        <taxon>Chordata</taxon>
        <taxon>Craniata</taxon>
        <taxon>Vertebrata</taxon>
        <taxon>Euteleostomi</taxon>
        <taxon>Mammalia</taxon>
        <taxon>Eutheria</taxon>
        <taxon>Laurasiatheria</taxon>
        <taxon>Artiodactyla</taxon>
        <taxon>Ruminantia</taxon>
        <taxon>Pecora</taxon>
        <taxon>Bovidae</taxon>
        <taxon>Bovinae</taxon>
        <taxon>Bos</taxon>
    </lineage>
</organism>
<dbReference type="GO" id="GO:1990904">
    <property type="term" value="C:ribonucleoprotein complex"/>
    <property type="evidence" value="ECO:0007669"/>
    <property type="project" value="UniProtKB-KW"/>
</dbReference>
<dbReference type="Proteomes" id="UP000322234">
    <property type="component" value="Unassembled WGS sequence"/>
</dbReference>
<dbReference type="InterPro" id="IPR038946">
    <property type="entry name" value="FBXO47"/>
</dbReference>
<proteinExistence type="inferred from homology"/>
<dbReference type="GO" id="GO:0006412">
    <property type="term" value="P:translation"/>
    <property type="evidence" value="ECO:0007669"/>
    <property type="project" value="InterPro"/>
</dbReference>
<name>A0A6B0RWJ5_9CETA</name>
<dbReference type="EMBL" id="VBQZ03000091">
    <property type="protein sequence ID" value="MXQ93147.1"/>
    <property type="molecule type" value="Genomic_DNA"/>
</dbReference>
<evidence type="ECO:0000256" key="4">
    <source>
        <dbReference type="ARBA" id="ARBA00023274"/>
    </source>
</evidence>
<dbReference type="InterPro" id="IPR000509">
    <property type="entry name" value="Ribosomal_eL36"/>
</dbReference>
<evidence type="ECO:0000256" key="2">
    <source>
        <dbReference type="ARBA" id="ARBA00011133"/>
    </source>
</evidence>
<gene>
    <name evidence="9" type="ORF">E5288_WYG003642</name>
</gene>
<comment type="similarity">
    <text evidence="1">Belongs to the eukaryotic ribosomal protein eL36 family.</text>
</comment>
<dbReference type="PANTHER" id="PTHR34098">
    <property type="entry name" value="F-BOX ONLY PROTEIN 47"/>
    <property type="match status" value="1"/>
</dbReference>
<keyword evidence="3" id="KW-0689">Ribosomal protein</keyword>
<sequence>MTQPRHSCGLGHLIKHTTEFSQDVIQEVFSFALNEQHATEQFKVSKDKQALKFIQKMLGTHICAKRKARELSNVLATTREAVAKRLSPPRCSKFEEVGQNDQVPFSCDPLAGKLSKSVKYRRSSRRSSYFSNTFDSDSQPLSTLGNFKALPLEIFQIILKYLSVKDISMLSMVSKTVSQHIINYISTSSGSKRLLLQDFHDLELPDREDTAIVEHYRSLGLLFKRCTLLLPTKERLKYIHKILADVSCFKFNGCAAPLQCVGLLCYGIFLQTLTAGWDELECHRVYNFLCELTHLSRKMQTVVCSKPGSARKLELRIRLFCRNVLLDHWTHRSDSAFWLTCILKPWPMVNQARLLYIIFGPISPQDGQVVWQKMIEGPTDESCLKGLAEAIKLLYDTGTKEWTADDVISLVDELSVVPREWLLENNARLLILSGNNICFTFMASKAVNGRTIELAKLIVFLALVSEKELYCMDWAVKMMQKVCKVFSTPVERNNFLQSVADAFACAIMEMLQLVMSEREHLAIQKRNKKTHLFEGVNHIRKALEEVCWAAGLLSIRGLLLDWNPGAVGNPEKARLRWEYKGISS</sequence>
<accession>A0A6B0RWJ5</accession>
<evidence type="ECO:0000256" key="3">
    <source>
        <dbReference type="ARBA" id="ARBA00022980"/>
    </source>
</evidence>
<evidence type="ECO:0000256" key="5">
    <source>
        <dbReference type="ARBA" id="ARBA00034092"/>
    </source>
</evidence>
<dbReference type="CDD" id="cd22112">
    <property type="entry name" value="F-box_FBXO47"/>
    <property type="match status" value="1"/>
</dbReference>
<dbReference type="Pfam" id="PF00646">
    <property type="entry name" value="F-box"/>
    <property type="match status" value="1"/>
</dbReference>